<proteinExistence type="predicted"/>
<dbReference type="AlphaFoldDB" id="A0A3M7S5P6"/>
<dbReference type="Proteomes" id="UP000276133">
    <property type="component" value="Unassembled WGS sequence"/>
</dbReference>
<evidence type="ECO:0000313" key="2">
    <source>
        <dbReference type="Proteomes" id="UP000276133"/>
    </source>
</evidence>
<organism evidence="1 2">
    <name type="scientific">Brachionus plicatilis</name>
    <name type="common">Marine rotifer</name>
    <name type="synonym">Brachionus muelleri</name>
    <dbReference type="NCBI Taxonomy" id="10195"/>
    <lineage>
        <taxon>Eukaryota</taxon>
        <taxon>Metazoa</taxon>
        <taxon>Spiralia</taxon>
        <taxon>Gnathifera</taxon>
        <taxon>Rotifera</taxon>
        <taxon>Eurotatoria</taxon>
        <taxon>Monogononta</taxon>
        <taxon>Pseudotrocha</taxon>
        <taxon>Ploima</taxon>
        <taxon>Brachionidae</taxon>
        <taxon>Brachionus</taxon>
    </lineage>
</organism>
<dbReference type="EMBL" id="REGN01001986">
    <property type="protein sequence ID" value="RNA31116.1"/>
    <property type="molecule type" value="Genomic_DNA"/>
</dbReference>
<evidence type="ECO:0000313" key="1">
    <source>
        <dbReference type="EMBL" id="RNA31116.1"/>
    </source>
</evidence>
<sequence length="99" mass="11885">MLKIKSIVVLQTVSLLNKSAVSESFYNKNCGIISMKIYLFWFCEVQYKRTEKSFKINQINNQFKSYWYNKKSARKETFYFALLQVTIYGKRKLPLNNKF</sequence>
<gene>
    <name evidence="1" type="ORF">BpHYR1_026085</name>
</gene>
<accession>A0A3M7S5P6</accession>
<keyword evidence="2" id="KW-1185">Reference proteome</keyword>
<name>A0A3M7S5P6_BRAPC</name>
<reference evidence="1 2" key="1">
    <citation type="journal article" date="2018" name="Sci. Rep.">
        <title>Genomic signatures of local adaptation to the degree of environmental predictability in rotifers.</title>
        <authorList>
            <person name="Franch-Gras L."/>
            <person name="Hahn C."/>
            <person name="Garcia-Roger E.M."/>
            <person name="Carmona M.J."/>
            <person name="Serra M."/>
            <person name="Gomez A."/>
        </authorList>
    </citation>
    <scope>NUCLEOTIDE SEQUENCE [LARGE SCALE GENOMIC DNA]</scope>
    <source>
        <strain evidence="1">HYR1</strain>
    </source>
</reference>
<protein>
    <submittedName>
        <fullName evidence="1">Uncharacterized protein</fullName>
    </submittedName>
</protein>
<comment type="caution">
    <text evidence="1">The sequence shown here is derived from an EMBL/GenBank/DDBJ whole genome shotgun (WGS) entry which is preliminary data.</text>
</comment>